<evidence type="ECO:0000256" key="9">
    <source>
        <dbReference type="SAM" id="Phobius"/>
    </source>
</evidence>
<dbReference type="GO" id="GO:0005509">
    <property type="term" value="F:calcium ion binding"/>
    <property type="evidence" value="ECO:0007669"/>
    <property type="project" value="InterPro"/>
</dbReference>
<dbReference type="KEGG" id="nve:5510055"/>
<evidence type="ECO:0000256" key="6">
    <source>
        <dbReference type="ARBA" id="ARBA00022989"/>
    </source>
</evidence>
<dbReference type="PROSITE" id="PS50222">
    <property type="entry name" value="EF_HAND_2"/>
    <property type="match status" value="1"/>
</dbReference>
<feature type="transmembrane region" description="Helical" evidence="9">
    <location>
        <begin position="7"/>
        <end position="29"/>
    </location>
</feature>
<evidence type="ECO:0000313" key="11">
    <source>
        <dbReference type="EMBL" id="EDO38496.1"/>
    </source>
</evidence>
<accession>A7SCU4</accession>
<keyword evidence="4" id="KW-0256">Endoplasmic reticulum</keyword>
<dbReference type="InterPro" id="IPR029244">
    <property type="entry name" value="FAM69_N"/>
</dbReference>
<dbReference type="GO" id="GO:0005789">
    <property type="term" value="C:endoplasmic reticulum membrane"/>
    <property type="evidence" value="ECO:0007669"/>
    <property type="project" value="UniProtKB-SubCell"/>
</dbReference>
<keyword evidence="5" id="KW-0735">Signal-anchor</keyword>
<keyword evidence="6 9" id="KW-1133">Transmembrane helix</keyword>
<keyword evidence="3 9" id="KW-0812">Transmembrane</keyword>
<evidence type="ECO:0000259" key="10">
    <source>
        <dbReference type="PROSITE" id="PS50222"/>
    </source>
</evidence>
<dbReference type="EMBL" id="DS469625">
    <property type="protein sequence ID" value="EDO38496.1"/>
    <property type="molecule type" value="Genomic_DNA"/>
</dbReference>
<dbReference type="OMA" id="YMRIKYL"/>
<sequence>MPWSAKYCFGLGGAVVLSIAFFYLIEFYFECNQSHIDQLCKEYDAGQVTGNLCHSMCSEKSVLINRCLTGQGEKKVHSATWNGREVVLKFFTTFQNYTIELLEPRYEITQYILSLFGRFDQCEKCQATFDQILDIADVDRDGKLSALETKSILDLLHTPEPRLLLILNGSKHSPNIYGYCGRLYAVENIPHIADILFGLPMRLDDLCALPFILEPVENFIRSIIYKYYNTLEKKFMPMLSKIQMIVFVNILQLRVPNIEERFNYMHSVLDGLLELNSNPFGLLQSCDVHNGNFGLTDDAPPIAKFIDLDLTYTKYTAEVYLESTSCSSNSDCTIGDFKECASKCNTETGYCNSKLLSQDVQNICLAIVDPLISYVYQNFNKDPVQLRCFQVAVESIREYCVTIPVYDTFEDLVLHTGNVKKMLKDLQEGKYRCNSN</sequence>
<dbReference type="Pfam" id="PF14875">
    <property type="entry name" value="PIP49_N"/>
    <property type="match status" value="1"/>
</dbReference>
<dbReference type="PANTHER" id="PTHR21093">
    <property type="entry name" value="DIVERGENT PROTEIN KINASE DOMAIN 1C-RELATED"/>
    <property type="match status" value="1"/>
</dbReference>
<dbReference type="InterPro" id="IPR022049">
    <property type="entry name" value="FAM69_kinase_dom"/>
</dbReference>
<dbReference type="PANTHER" id="PTHR21093:SF13">
    <property type="entry name" value="EF-HAND DOMAIN-CONTAINING PROTEIN"/>
    <property type="match status" value="1"/>
</dbReference>
<protein>
    <recommendedName>
        <fullName evidence="10">EF-hand domain-containing protein</fullName>
    </recommendedName>
</protein>
<dbReference type="AlphaFoldDB" id="A7SCU4"/>
<reference evidence="11 12" key="1">
    <citation type="journal article" date="2007" name="Science">
        <title>Sea anemone genome reveals ancestral eumetazoan gene repertoire and genomic organization.</title>
        <authorList>
            <person name="Putnam N.H."/>
            <person name="Srivastava M."/>
            <person name="Hellsten U."/>
            <person name="Dirks B."/>
            <person name="Chapman J."/>
            <person name="Salamov A."/>
            <person name="Terry A."/>
            <person name="Shapiro H."/>
            <person name="Lindquist E."/>
            <person name="Kapitonov V.V."/>
            <person name="Jurka J."/>
            <person name="Genikhovich G."/>
            <person name="Grigoriev I.V."/>
            <person name="Lucas S.M."/>
            <person name="Steele R.E."/>
            <person name="Finnerty J.R."/>
            <person name="Technau U."/>
            <person name="Martindale M.Q."/>
            <person name="Rokhsar D.S."/>
        </authorList>
    </citation>
    <scope>NUCLEOTIDE SEQUENCE [LARGE SCALE GENOMIC DNA]</scope>
    <source>
        <strain evidence="12">CH2 X CH6</strain>
    </source>
</reference>
<keyword evidence="8" id="KW-1015">Disulfide bond</keyword>
<name>A7SCU4_NEMVE</name>
<gene>
    <name evidence="11" type="ORF">NEMVEDRAFT_v1g210286</name>
</gene>
<keyword evidence="12" id="KW-1185">Reference proteome</keyword>
<dbReference type="Pfam" id="PF12260">
    <property type="entry name" value="PIP49_C"/>
    <property type="match status" value="1"/>
</dbReference>
<dbReference type="InterPro" id="IPR002048">
    <property type="entry name" value="EF_hand_dom"/>
</dbReference>
<evidence type="ECO:0000256" key="4">
    <source>
        <dbReference type="ARBA" id="ARBA00022824"/>
    </source>
</evidence>
<dbReference type="OrthoDB" id="8860232at2759"/>
<comment type="similarity">
    <text evidence="2">Belongs to the DIPK family.</text>
</comment>
<dbReference type="Proteomes" id="UP000001593">
    <property type="component" value="Unassembled WGS sequence"/>
</dbReference>
<keyword evidence="7 9" id="KW-0472">Membrane</keyword>
<proteinExistence type="inferred from homology"/>
<evidence type="ECO:0000256" key="2">
    <source>
        <dbReference type="ARBA" id="ARBA00006338"/>
    </source>
</evidence>
<evidence type="ECO:0000256" key="8">
    <source>
        <dbReference type="ARBA" id="ARBA00023157"/>
    </source>
</evidence>
<evidence type="ECO:0000256" key="3">
    <source>
        <dbReference type="ARBA" id="ARBA00022692"/>
    </source>
</evidence>
<feature type="domain" description="EF-hand" evidence="10">
    <location>
        <begin position="124"/>
        <end position="159"/>
    </location>
</feature>
<dbReference type="PhylomeDB" id="A7SCU4"/>
<evidence type="ECO:0000256" key="7">
    <source>
        <dbReference type="ARBA" id="ARBA00023136"/>
    </source>
</evidence>
<organism evidence="11 12">
    <name type="scientific">Nematostella vectensis</name>
    <name type="common">Starlet sea anemone</name>
    <dbReference type="NCBI Taxonomy" id="45351"/>
    <lineage>
        <taxon>Eukaryota</taxon>
        <taxon>Metazoa</taxon>
        <taxon>Cnidaria</taxon>
        <taxon>Anthozoa</taxon>
        <taxon>Hexacorallia</taxon>
        <taxon>Actiniaria</taxon>
        <taxon>Edwardsiidae</taxon>
        <taxon>Nematostella</taxon>
    </lineage>
</organism>
<evidence type="ECO:0000313" key="12">
    <source>
        <dbReference type="Proteomes" id="UP000001593"/>
    </source>
</evidence>
<dbReference type="InParanoid" id="A7SCU4"/>
<dbReference type="HOGENOM" id="CLU_628994_0_0_1"/>
<evidence type="ECO:0000256" key="5">
    <source>
        <dbReference type="ARBA" id="ARBA00022968"/>
    </source>
</evidence>
<evidence type="ECO:0000256" key="1">
    <source>
        <dbReference type="ARBA" id="ARBA00004648"/>
    </source>
</evidence>
<dbReference type="SMART" id="SM01299">
    <property type="entry name" value="PIP49_N"/>
    <property type="match status" value="1"/>
</dbReference>
<comment type="subcellular location">
    <subcellularLocation>
        <location evidence="1">Endoplasmic reticulum membrane</location>
        <topology evidence="1">Single-pass type II membrane protein</topology>
    </subcellularLocation>
</comment>
<dbReference type="eggNOG" id="ENOG502QU5P">
    <property type="taxonomic scope" value="Eukaryota"/>
</dbReference>